<dbReference type="PANTHER" id="PTHR30268">
    <property type="entry name" value="L-RHAMNOSE ISOMERASE"/>
    <property type="match status" value="1"/>
</dbReference>
<accession>A0A6B1DVW4</accession>
<dbReference type="GO" id="GO:0019324">
    <property type="term" value="P:L-lyxose metabolic process"/>
    <property type="evidence" value="ECO:0007669"/>
    <property type="project" value="TreeGrafter"/>
</dbReference>
<keyword evidence="4 6" id="KW-0413">Isomerase</keyword>
<comment type="caution">
    <text evidence="6">The sequence shown here is derived from an EMBL/GenBank/DDBJ whole genome shotgun (WGS) entry which is preliminary data.</text>
</comment>
<reference evidence="6" key="1">
    <citation type="submission" date="2019-09" db="EMBL/GenBank/DDBJ databases">
        <title>Characterisation of the sponge microbiome using genome-centric metagenomics.</title>
        <authorList>
            <person name="Engelberts J.P."/>
            <person name="Robbins S.J."/>
            <person name="De Goeij J.M."/>
            <person name="Aranda M."/>
            <person name="Bell S.C."/>
            <person name="Webster N.S."/>
        </authorList>
    </citation>
    <scope>NUCLEOTIDE SEQUENCE</scope>
    <source>
        <strain evidence="6">SB0662_bin_9</strain>
    </source>
</reference>
<name>A0A6B1DVW4_9CHLR</name>
<gene>
    <name evidence="6" type="primary">rhaI</name>
    <name evidence="6" type="ORF">F4Y08_16115</name>
</gene>
<organism evidence="6">
    <name type="scientific">Caldilineaceae bacterium SB0662_bin_9</name>
    <dbReference type="NCBI Taxonomy" id="2605258"/>
    <lineage>
        <taxon>Bacteria</taxon>
        <taxon>Bacillati</taxon>
        <taxon>Chloroflexota</taxon>
        <taxon>Caldilineae</taxon>
        <taxon>Caldilineales</taxon>
        <taxon>Caldilineaceae</taxon>
    </lineage>
</organism>
<evidence type="ECO:0000256" key="5">
    <source>
        <dbReference type="ARBA" id="ARBA00023308"/>
    </source>
</evidence>
<evidence type="ECO:0000256" key="2">
    <source>
        <dbReference type="ARBA" id="ARBA00022723"/>
    </source>
</evidence>
<dbReference type="InterPro" id="IPR009308">
    <property type="entry name" value="Rhamnose_isomerase"/>
</dbReference>
<dbReference type="InterPro" id="IPR013457">
    <property type="entry name" value="Rhamnose_iso-rel"/>
</dbReference>
<dbReference type="Gene3D" id="3.20.20.150">
    <property type="entry name" value="Divalent-metal-dependent TIM barrel enzymes"/>
    <property type="match status" value="1"/>
</dbReference>
<dbReference type="InterPro" id="IPR050337">
    <property type="entry name" value="L-rhamnose_isomerase"/>
</dbReference>
<dbReference type="GO" id="GO:0008740">
    <property type="term" value="F:L-rhamnose isomerase activity"/>
    <property type="evidence" value="ECO:0007669"/>
    <property type="project" value="UniProtKB-EC"/>
</dbReference>
<proteinExistence type="predicted"/>
<keyword evidence="2" id="KW-0479">Metal-binding</keyword>
<dbReference type="EC" id="5.3.1.14" evidence="6"/>
<protein>
    <submittedName>
        <fullName evidence="6">L-rhamnose isomerase</fullName>
        <ecNumber evidence="6">5.3.1.14</ecNumber>
    </submittedName>
</protein>
<dbReference type="GO" id="GO:0030145">
    <property type="term" value="F:manganese ion binding"/>
    <property type="evidence" value="ECO:0007669"/>
    <property type="project" value="InterPro"/>
</dbReference>
<keyword evidence="5" id="KW-0684">Rhamnose metabolism</keyword>
<keyword evidence="3" id="KW-0464">Manganese</keyword>
<dbReference type="EMBL" id="VXPY01000118">
    <property type="protein sequence ID" value="MYD91829.1"/>
    <property type="molecule type" value="Genomic_DNA"/>
</dbReference>
<dbReference type="Pfam" id="PF06134">
    <property type="entry name" value="RhaA"/>
    <property type="match status" value="1"/>
</dbReference>
<dbReference type="PANTHER" id="PTHR30268:SF0">
    <property type="entry name" value="L-RHAMNOSE ISOMERASE"/>
    <property type="match status" value="1"/>
</dbReference>
<dbReference type="InterPro" id="IPR036237">
    <property type="entry name" value="Xyl_isomerase-like_sf"/>
</dbReference>
<evidence type="ECO:0000256" key="4">
    <source>
        <dbReference type="ARBA" id="ARBA00023235"/>
    </source>
</evidence>
<evidence type="ECO:0000256" key="1">
    <source>
        <dbReference type="ARBA" id="ARBA00022490"/>
    </source>
</evidence>
<keyword evidence="1" id="KW-0963">Cytoplasm</keyword>
<dbReference type="AlphaFoldDB" id="A0A6B1DVW4"/>
<sequence length="414" mass="46053">MSDHAAAWDLLAESMTNQDLDVEAVKDNIKNHHIETPSWGYANSGTRFKAFPWSGAAQTTREKLEDAAMVHRMTGIASSVALHIPWDVPEDNDYAAVLQYASELGIRIGAINPNVFQDNEYRLGSLGNPDPAIREQGLDHILECCEIMDKTGSDLLSLWFADGTNYAGQDSLLARKRRFEQGLEVVSKHLPADSRMLIEYKFFEPAFYSTDVPDWGTAYAWSLKLGAQAQVLVDLGHHAQAVNIEQIVTFLLDEGKLGGFHFNNRKYADDDLIVGSVNPYELFLIYNELVAAEQSEVEHIRTGAANVAYMIDQAHNVEGKLAPMILSVLNCQEAYAKAQLVPRTRLKELQEEGRVLEAHHLLTEVSRTDVRPLLAQVRTEMDVPVDPIGAYFASGYEAQISEERGLSTISGGYQ</sequence>
<evidence type="ECO:0000313" key="6">
    <source>
        <dbReference type="EMBL" id="MYD91829.1"/>
    </source>
</evidence>
<evidence type="ECO:0000256" key="3">
    <source>
        <dbReference type="ARBA" id="ARBA00023211"/>
    </source>
</evidence>
<dbReference type="GO" id="GO:0019301">
    <property type="term" value="P:rhamnose catabolic process"/>
    <property type="evidence" value="ECO:0007669"/>
    <property type="project" value="TreeGrafter"/>
</dbReference>
<dbReference type="NCBIfam" id="TIGR02635">
    <property type="entry name" value="RhaI_grampos"/>
    <property type="match status" value="1"/>
</dbReference>
<dbReference type="SUPFAM" id="SSF51658">
    <property type="entry name" value="Xylose isomerase-like"/>
    <property type="match status" value="1"/>
</dbReference>